<dbReference type="PANTHER" id="PTHR48104:SF30">
    <property type="entry name" value="METACASPASE-1"/>
    <property type="match status" value="1"/>
</dbReference>
<reference evidence="3" key="1">
    <citation type="submission" date="2020-09" db="EMBL/GenBank/DDBJ databases">
        <title>Streptomyces grisecoloratus sp. nov., isolated from cotton soil.</title>
        <authorList>
            <person name="Xing L."/>
        </authorList>
    </citation>
    <scope>NUCLEOTIDE SEQUENCE</scope>
    <source>
        <strain evidence="3">TRM S81-3</strain>
    </source>
</reference>
<dbReference type="InterPro" id="IPR011600">
    <property type="entry name" value="Pept_C14_caspase"/>
</dbReference>
<dbReference type="GO" id="GO:0006508">
    <property type="term" value="P:proteolysis"/>
    <property type="evidence" value="ECO:0007669"/>
    <property type="project" value="InterPro"/>
</dbReference>
<protein>
    <submittedName>
        <fullName evidence="3">Caspase family protein</fullName>
    </submittedName>
</protein>
<feature type="domain" description="Peptidase C14 caspase" evidence="2">
    <location>
        <begin position="5"/>
        <end position="245"/>
    </location>
</feature>
<dbReference type="EMBL" id="JACVQF010000235">
    <property type="protein sequence ID" value="MBD0424521.1"/>
    <property type="molecule type" value="Genomic_DNA"/>
</dbReference>
<accession>A0A926LCZ3</accession>
<sequence>MRTVYALFVGIDDYPKDDLRLRGCVGDVRAAERWLAGRRDLELRPRPLYDSDATRAAVLDGIAGHLGRGGPGDTVLLWFSGHGSQQETDDPREATGMAQALVCHDSLVPGGQPLFDSELGALLDDIAGRGAHVLAVLDCCYSGGATRADAGERTRGAAWQAWWRVPRSRDAHGGGPVRRRHVLLAASRLDELAYEIPVGGEHRGLFSHTVLDTLDRTGAAVTYRKLHSRVHARVQERKPLQHPDLVGHADQHVLTGAPAPAAPFLLRHTAGGWQVDCGLAHGLRAAGCEFTVLDETVAPEGTVAPGDAAGPGGGAGPRPGARVVVREVRAETADVEPVGWRPGPGDPDRVYPVTPSALAFPPTEVAVAGGGPWCGAVRAALGAAPGLAPAGGDGSGHRAAPLRCEVTESAARVVHPGVDAVRTLPLRSPGDVARLVDCLSHIARWRRLRDLVNPDPSLSALVRVTLEPLHGAMTLSPAGEYVFAYGPDGSRPRARVRIHNDSPYRLWCVLLDLTDSYAADPALYEGDFVGPRRRAVALGGAPVDLWLPPDRPFQPGASVQDWLKLLVTENELNTAPFLLPAWSPDAPATRGAYAPDGPLRFTSPGPASGSRDMGAGPRPAADPGRWGTALVPVRTVVP</sequence>
<dbReference type="Gene3D" id="3.40.50.1460">
    <property type="match status" value="1"/>
</dbReference>
<name>A0A926LCZ3_9ACTN</name>
<dbReference type="PANTHER" id="PTHR48104">
    <property type="entry name" value="METACASPASE-4"/>
    <property type="match status" value="1"/>
</dbReference>
<reference evidence="3" key="2">
    <citation type="submission" date="2020-09" db="EMBL/GenBank/DDBJ databases">
        <authorList>
            <person name="Luo X."/>
        </authorList>
    </citation>
    <scope>NUCLEOTIDE SEQUENCE</scope>
    <source>
        <strain evidence="3">TRM S81-3</strain>
    </source>
</reference>
<dbReference type="Proteomes" id="UP000621210">
    <property type="component" value="Unassembled WGS sequence"/>
</dbReference>
<dbReference type="GO" id="GO:0005737">
    <property type="term" value="C:cytoplasm"/>
    <property type="evidence" value="ECO:0007669"/>
    <property type="project" value="TreeGrafter"/>
</dbReference>
<evidence type="ECO:0000313" key="4">
    <source>
        <dbReference type="Proteomes" id="UP000621210"/>
    </source>
</evidence>
<gene>
    <name evidence="3" type="ORF">H0H10_36065</name>
</gene>
<dbReference type="Pfam" id="PF00656">
    <property type="entry name" value="Peptidase_C14"/>
    <property type="match status" value="1"/>
</dbReference>
<dbReference type="GO" id="GO:0004197">
    <property type="term" value="F:cysteine-type endopeptidase activity"/>
    <property type="evidence" value="ECO:0007669"/>
    <property type="project" value="InterPro"/>
</dbReference>
<feature type="region of interest" description="Disordered" evidence="1">
    <location>
        <begin position="592"/>
        <end position="626"/>
    </location>
</feature>
<evidence type="ECO:0000256" key="1">
    <source>
        <dbReference type="SAM" id="MobiDB-lite"/>
    </source>
</evidence>
<evidence type="ECO:0000259" key="2">
    <source>
        <dbReference type="Pfam" id="PF00656"/>
    </source>
</evidence>
<keyword evidence="4" id="KW-1185">Reference proteome</keyword>
<dbReference type="InterPro" id="IPR050452">
    <property type="entry name" value="Metacaspase"/>
</dbReference>
<organism evidence="3 4">
    <name type="scientific">Streptomyces griseicoloratus</name>
    <dbReference type="NCBI Taxonomy" id="2752516"/>
    <lineage>
        <taxon>Bacteria</taxon>
        <taxon>Bacillati</taxon>
        <taxon>Actinomycetota</taxon>
        <taxon>Actinomycetes</taxon>
        <taxon>Kitasatosporales</taxon>
        <taxon>Streptomycetaceae</taxon>
        <taxon>Streptomyces</taxon>
    </lineage>
</organism>
<evidence type="ECO:0000313" key="3">
    <source>
        <dbReference type="EMBL" id="MBD0424521.1"/>
    </source>
</evidence>
<dbReference type="RefSeq" id="WP_188185412.1">
    <property type="nucleotide sequence ID" value="NZ_JACVQF010000235.1"/>
</dbReference>
<comment type="caution">
    <text evidence="3">The sequence shown here is derived from an EMBL/GenBank/DDBJ whole genome shotgun (WGS) entry which is preliminary data.</text>
</comment>
<dbReference type="AlphaFoldDB" id="A0A926LCZ3"/>
<proteinExistence type="predicted"/>